<dbReference type="InterPro" id="IPR003959">
    <property type="entry name" value="ATPase_AAA_core"/>
</dbReference>
<keyword evidence="5 8" id="KW-0067">ATP-binding</keyword>
<evidence type="ECO:0000256" key="9">
    <source>
        <dbReference type="SAM" id="MobiDB-lite"/>
    </source>
</evidence>
<keyword evidence="12" id="KW-1185">Reference proteome</keyword>
<accession>A0AAN9N1V2</accession>
<dbReference type="CDD" id="cd19510">
    <property type="entry name" value="RecA-like_BCS1"/>
    <property type="match status" value="1"/>
</dbReference>
<keyword evidence="3 8" id="KW-0547">Nucleotide-binding</keyword>
<dbReference type="InterPro" id="IPR003960">
    <property type="entry name" value="ATPase_AAA_CS"/>
</dbReference>
<dbReference type="PANTHER" id="PTHR23070">
    <property type="entry name" value="BCS1 AAA-TYPE ATPASE"/>
    <property type="match status" value="1"/>
</dbReference>
<dbReference type="GO" id="GO:0016887">
    <property type="term" value="F:ATP hydrolysis activity"/>
    <property type="evidence" value="ECO:0007669"/>
    <property type="project" value="InterPro"/>
</dbReference>
<dbReference type="SUPFAM" id="SSF52540">
    <property type="entry name" value="P-loop containing nucleoside triphosphate hydrolases"/>
    <property type="match status" value="1"/>
</dbReference>
<evidence type="ECO:0000256" key="5">
    <source>
        <dbReference type="ARBA" id="ARBA00022840"/>
    </source>
</evidence>
<evidence type="ECO:0000313" key="12">
    <source>
        <dbReference type="Proteomes" id="UP001374584"/>
    </source>
</evidence>
<dbReference type="InterPro" id="IPR025753">
    <property type="entry name" value="AAA_N_dom"/>
</dbReference>
<dbReference type="Pfam" id="PF00004">
    <property type="entry name" value="AAA"/>
    <property type="match status" value="2"/>
</dbReference>
<keyword evidence="4" id="KW-0378">Hydrolase</keyword>
<name>A0AAN9N1V2_PHACN</name>
<dbReference type="SMART" id="SM00382">
    <property type="entry name" value="AAA"/>
    <property type="match status" value="1"/>
</dbReference>
<dbReference type="Gene3D" id="6.10.280.40">
    <property type="match status" value="1"/>
</dbReference>
<evidence type="ECO:0000256" key="8">
    <source>
        <dbReference type="RuleBase" id="RU003651"/>
    </source>
</evidence>
<organism evidence="11 12">
    <name type="scientific">Phaseolus coccineus</name>
    <name type="common">Scarlet runner bean</name>
    <name type="synonym">Phaseolus multiflorus</name>
    <dbReference type="NCBI Taxonomy" id="3886"/>
    <lineage>
        <taxon>Eukaryota</taxon>
        <taxon>Viridiplantae</taxon>
        <taxon>Streptophyta</taxon>
        <taxon>Embryophyta</taxon>
        <taxon>Tracheophyta</taxon>
        <taxon>Spermatophyta</taxon>
        <taxon>Magnoliopsida</taxon>
        <taxon>eudicotyledons</taxon>
        <taxon>Gunneridae</taxon>
        <taxon>Pentapetalae</taxon>
        <taxon>rosids</taxon>
        <taxon>fabids</taxon>
        <taxon>Fabales</taxon>
        <taxon>Fabaceae</taxon>
        <taxon>Papilionoideae</taxon>
        <taxon>50 kb inversion clade</taxon>
        <taxon>NPAAA clade</taxon>
        <taxon>indigoferoid/millettioid clade</taxon>
        <taxon>Phaseoleae</taxon>
        <taxon>Phaseolus</taxon>
    </lineage>
</organism>
<gene>
    <name evidence="11" type="ORF">VNO80_13902</name>
</gene>
<evidence type="ECO:0000256" key="6">
    <source>
        <dbReference type="ARBA" id="ARBA00022842"/>
    </source>
</evidence>
<dbReference type="FunFam" id="3.40.50.300:FF:001122">
    <property type="entry name" value="AAA-ATPase ASD, mitochondrial"/>
    <property type="match status" value="1"/>
</dbReference>
<dbReference type="InterPro" id="IPR027417">
    <property type="entry name" value="P-loop_NTPase"/>
</dbReference>
<dbReference type="Pfam" id="PF25568">
    <property type="entry name" value="AAA_lid_At3g28540"/>
    <property type="match status" value="1"/>
</dbReference>
<dbReference type="Pfam" id="PF14363">
    <property type="entry name" value="AAA_assoc"/>
    <property type="match status" value="1"/>
</dbReference>
<dbReference type="AlphaFoldDB" id="A0AAN9N1V2"/>
<proteinExistence type="inferred from homology"/>
<evidence type="ECO:0000256" key="2">
    <source>
        <dbReference type="ARBA" id="ARBA00007448"/>
    </source>
</evidence>
<evidence type="ECO:0000256" key="4">
    <source>
        <dbReference type="ARBA" id="ARBA00022801"/>
    </source>
</evidence>
<evidence type="ECO:0000313" key="11">
    <source>
        <dbReference type="EMBL" id="KAK7365095.1"/>
    </source>
</evidence>
<dbReference type="InterPro" id="IPR050747">
    <property type="entry name" value="Mitochondrial_chaperone_BCS1"/>
</dbReference>
<comment type="cofactor">
    <cofactor evidence="1">
        <name>Mg(2+)</name>
        <dbReference type="ChEBI" id="CHEBI:18420"/>
    </cofactor>
</comment>
<feature type="compositionally biased region" description="Basic and acidic residues" evidence="9">
    <location>
        <begin position="368"/>
        <end position="380"/>
    </location>
</feature>
<comment type="similarity">
    <text evidence="2">Belongs to the AAA ATPase family. BCS1 subfamily.</text>
</comment>
<protein>
    <recommendedName>
        <fullName evidence="10">AAA+ ATPase domain-containing protein</fullName>
    </recommendedName>
</protein>
<dbReference type="Gene3D" id="3.40.50.300">
    <property type="entry name" value="P-loop containing nucleotide triphosphate hydrolases"/>
    <property type="match status" value="1"/>
</dbReference>
<keyword evidence="6" id="KW-0460">Magnesium</keyword>
<dbReference type="InterPro" id="IPR058017">
    <property type="entry name" value="At3g28540-like_C"/>
</dbReference>
<evidence type="ECO:0000256" key="3">
    <source>
        <dbReference type="ARBA" id="ARBA00022741"/>
    </source>
</evidence>
<sequence>MCSRILVLLVTCESINTTLMHSLNTENRNIFVIESLEEMSGMGEVWSQLGSLMASIMFVYAMYEQFFPRHLRINATKYTQKFTGFFYPYIQISFSEFSGERLKRSEAYTAIRTYLSANSSQRVRRLKAEEVKDSQNPLILSMEDNEEITDEFQGVQLWWSASYKVQKTQSFSFYPTSEEKRFLTLTFHKRYRDLVTVSYIQHVLKQGRDIALQNRTLKLYTNNPSKDWSGYKQTKWSHVNFEHPSTFQTLAMDPKKKEEILNDLDRFKTGKEYYAKVGKAWKRGYLLYGPPGTGKSSMIAAMANYMNYDVYDLELTAVKENTELRKLLIETSSKSIIVIEDIDCSIDLTGQRKKKKEKEKEKDEDEEPKNPVKKAEEEENKGSKVTLSGLLNFIDGIWSACGGERIIIFTTNFVDKLDSALIRRGRMDKHIEMSYCGYEAFKVMAKNYLGVDSHSLFPTIEKLLGETNMPPADVAENLMPKSIVEDSEICLKSLIESLEEVKKKAEEEAEKKAKEDEEARLKEENEKEELGKEEKVEANGKSGEEVKENGTVH</sequence>
<feature type="region of interest" description="Disordered" evidence="9">
    <location>
        <begin position="353"/>
        <end position="380"/>
    </location>
</feature>
<dbReference type="GO" id="GO:0006950">
    <property type="term" value="P:response to stress"/>
    <property type="evidence" value="ECO:0007669"/>
    <property type="project" value="UniProtKB-ARBA"/>
</dbReference>
<comment type="caution">
    <text evidence="11">The sequence shown here is derived from an EMBL/GenBank/DDBJ whole genome shotgun (WGS) entry which is preliminary data.</text>
</comment>
<dbReference type="Proteomes" id="UP001374584">
    <property type="component" value="Unassembled WGS sequence"/>
</dbReference>
<evidence type="ECO:0000259" key="10">
    <source>
        <dbReference type="SMART" id="SM00382"/>
    </source>
</evidence>
<feature type="region of interest" description="Disordered" evidence="9">
    <location>
        <begin position="503"/>
        <end position="553"/>
    </location>
</feature>
<evidence type="ECO:0000256" key="7">
    <source>
        <dbReference type="ARBA" id="ARBA00049360"/>
    </source>
</evidence>
<dbReference type="InterPro" id="IPR003593">
    <property type="entry name" value="AAA+_ATPase"/>
</dbReference>
<comment type="catalytic activity">
    <reaction evidence="7">
        <text>ATP + H2O = ADP + phosphate + H(+)</text>
        <dbReference type="Rhea" id="RHEA:13065"/>
        <dbReference type="ChEBI" id="CHEBI:15377"/>
        <dbReference type="ChEBI" id="CHEBI:15378"/>
        <dbReference type="ChEBI" id="CHEBI:30616"/>
        <dbReference type="ChEBI" id="CHEBI:43474"/>
        <dbReference type="ChEBI" id="CHEBI:456216"/>
    </reaction>
</comment>
<dbReference type="PROSITE" id="PS00674">
    <property type="entry name" value="AAA"/>
    <property type="match status" value="1"/>
</dbReference>
<reference evidence="11 12" key="1">
    <citation type="submission" date="2024-01" db="EMBL/GenBank/DDBJ databases">
        <title>The genomes of 5 underutilized Papilionoideae crops provide insights into root nodulation and disease resistanc.</title>
        <authorList>
            <person name="Jiang F."/>
        </authorList>
    </citation>
    <scope>NUCLEOTIDE SEQUENCE [LARGE SCALE GENOMIC DNA]</scope>
    <source>
        <strain evidence="11">JINMINGXINNONG_FW02</strain>
        <tissue evidence="11">Leaves</tissue>
    </source>
</reference>
<evidence type="ECO:0000256" key="1">
    <source>
        <dbReference type="ARBA" id="ARBA00001946"/>
    </source>
</evidence>
<dbReference type="EMBL" id="JAYMYR010000005">
    <property type="protein sequence ID" value="KAK7365095.1"/>
    <property type="molecule type" value="Genomic_DNA"/>
</dbReference>
<feature type="domain" description="AAA+ ATPase" evidence="10">
    <location>
        <begin position="281"/>
        <end position="437"/>
    </location>
</feature>
<dbReference type="GO" id="GO:0005524">
    <property type="term" value="F:ATP binding"/>
    <property type="evidence" value="ECO:0007669"/>
    <property type="project" value="UniProtKB-KW"/>
</dbReference>